<evidence type="ECO:0000256" key="1">
    <source>
        <dbReference type="SAM" id="SignalP"/>
    </source>
</evidence>
<organism evidence="3 4">
    <name type="scientific">Chironomus riparius</name>
    <dbReference type="NCBI Taxonomy" id="315576"/>
    <lineage>
        <taxon>Eukaryota</taxon>
        <taxon>Metazoa</taxon>
        <taxon>Ecdysozoa</taxon>
        <taxon>Arthropoda</taxon>
        <taxon>Hexapoda</taxon>
        <taxon>Insecta</taxon>
        <taxon>Pterygota</taxon>
        <taxon>Neoptera</taxon>
        <taxon>Endopterygota</taxon>
        <taxon>Diptera</taxon>
        <taxon>Nematocera</taxon>
        <taxon>Chironomoidea</taxon>
        <taxon>Chironomidae</taxon>
        <taxon>Chironominae</taxon>
        <taxon>Chironomus</taxon>
    </lineage>
</organism>
<dbReference type="SMART" id="SM00737">
    <property type="entry name" value="ML"/>
    <property type="match status" value="1"/>
</dbReference>
<feature type="signal peptide" evidence="1">
    <location>
        <begin position="1"/>
        <end position="18"/>
    </location>
</feature>
<dbReference type="OrthoDB" id="6489092at2759"/>
<reference evidence="3" key="2">
    <citation type="submission" date="2022-10" db="EMBL/GenBank/DDBJ databases">
        <authorList>
            <consortium name="ENA_rothamsted_submissions"/>
            <consortium name="culmorum"/>
            <person name="King R."/>
        </authorList>
    </citation>
    <scope>NUCLEOTIDE SEQUENCE</scope>
</reference>
<dbReference type="InterPro" id="IPR014756">
    <property type="entry name" value="Ig_E-set"/>
</dbReference>
<name>A0A9N9S3B3_9DIPT</name>
<sequence length="151" mass="15890">MFKLIALTVFLAISGTQAFWTACPGVLAPTSITSDVCSGSSCNVQLGQQFSAEATITFTQAHARLDTRITVFVLGVGINIPQDPPLDNICNSLFRDGVLTGCPTTPGVATVWRINLTVTSNTPTVNNARVRFEGLENGVSQVCADVTATIA</sequence>
<dbReference type="Proteomes" id="UP001153620">
    <property type="component" value="Chromosome 3"/>
</dbReference>
<keyword evidence="1" id="KW-0732">Signal</keyword>
<evidence type="ECO:0000313" key="3">
    <source>
        <dbReference type="EMBL" id="CAG9809070.1"/>
    </source>
</evidence>
<evidence type="ECO:0000259" key="2">
    <source>
        <dbReference type="SMART" id="SM00737"/>
    </source>
</evidence>
<dbReference type="AlphaFoldDB" id="A0A9N9S3B3"/>
<dbReference type="EMBL" id="OU895879">
    <property type="protein sequence ID" value="CAG9809070.1"/>
    <property type="molecule type" value="Genomic_DNA"/>
</dbReference>
<dbReference type="Gene3D" id="2.60.40.770">
    <property type="match status" value="1"/>
</dbReference>
<accession>A0A9N9S3B3</accession>
<evidence type="ECO:0000313" key="4">
    <source>
        <dbReference type="Proteomes" id="UP001153620"/>
    </source>
</evidence>
<gene>
    <name evidence="3" type="ORF">CHIRRI_LOCUS11902</name>
</gene>
<dbReference type="PROSITE" id="PS51257">
    <property type="entry name" value="PROKAR_LIPOPROTEIN"/>
    <property type="match status" value="1"/>
</dbReference>
<dbReference type="Pfam" id="PF02221">
    <property type="entry name" value="E1_DerP2_DerF2"/>
    <property type="match status" value="1"/>
</dbReference>
<feature type="domain" description="MD-2-related lipid-recognition" evidence="2">
    <location>
        <begin position="20"/>
        <end position="148"/>
    </location>
</feature>
<keyword evidence="4" id="KW-1185">Reference proteome</keyword>
<feature type="chain" id="PRO_5040125911" description="MD-2-related lipid-recognition domain-containing protein" evidence="1">
    <location>
        <begin position="19"/>
        <end position="151"/>
    </location>
</feature>
<dbReference type="SUPFAM" id="SSF81296">
    <property type="entry name" value="E set domains"/>
    <property type="match status" value="1"/>
</dbReference>
<reference evidence="3" key="1">
    <citation type="submission" date="2022-01" db="EMBL/GenBank/DDBJ databases">
        <authorList>
            <person name="King R."/>
        </authorList>
    </citation>
    <scope>NUCLEOTIDE SEQUENCE</scope>
</reference>
<proteinExistence type="predicted"/>
<protein>
    <recommendedName>
        <fullName evidence="2">MD-2-related lipid-recognition domain-containing protein</fullName>
    </recommendedName>
</protein>
<dbReference type="InterPro" id="IPR003172">
    <property type="entry name" value="ML_dom"/>
</dbReference>